<dbReference type="InterPro" id="IPR020798">
    <property type="entry name" value="Ribosomal_uL16_CS"/>
</dbReference>
<protein>
    <submittedName>
        <fullName evidence="5">BA75_04117T0</fullName>
    </submittedName>
</protein>
<gene>
    <name evidence="5" type="primary">MRPL16</name>
    <name evidence="5" type="ORF">ATY40_BA7504117</name>
</gene>
<dbReference type="EMBL" id="CP014586">
    <property type="protein sequence ID" value="ANZ76426.1"/>
    <property type="molecule type" value="Genomic_DNA"/>
</dbReference>
<dbReference type="PANTHER" id="PTHR12220">
    <property type="entry name" value="50S/60S RIBOSOMAL PROTEIN L16"/>
    <property type="match status" value="1"/>
</dbReference>
<evidence type="ECO:0000256" key="2">
    <source>
        <dbReference type="ARBA" id="ARBA00022980"/>
    </source>
</evidence>
<dbReference type="InterPro" id="IPR036920">
    <property type="entry name" value="Ribosomal_uL16_sf"/>
</dbReference>
<dbReference type="GO" id="GO:0005762">
    <property type="term" value="C:mitochondrial large ribosomal subunit"/>
    <property type="evidence" value="ECO:0007669"/>
    <property type="project" value="TreeGrafter"/>
</dbReference>
<keyword evidence="3 4" id="KW-0687">Ribonucleoprotein</keyword>
<dbReference type="SUPFAM" id="SSF54686">
    <property type="entry name" value="Ribosomal protein L16p/L10e"/>
    <property type="match status" value="1"/>
</dbReference>
<dbReference type="Pfam" id="PF00252">
    <property type="entry name" value="Ribosomal_L16"/>
    <property type="match status" value="1"/>
</dbReference>
<dbReference type="GO" id="GO:0032543">
    <property type="term" value="P:mitochondrial translation"/>
    <property type="evidence" value="ECO:0007669"/>
    <property type="project" value="TreeGrafter"/>
</dbReference>
<sequence length="222" mass="25009">MFGLINQLAKSQFAQFPVGLPTRLGKRFSHELAPRFKHVGKKHKGRITVRTGGSTKGSTVKFGDYGLRLKSVGVRMDANQLKEADNVIMRMMRPVGGKLWRRLCTNIAVCTKGNETRMGKGKGPFDYWAVRVPTGKIVFEVGGENLHEQTAKDAFRKAAAKLPGVFEFVKKSDTPRVGLHDVKKPKSPVNELEKLKQNPTKEFLNVLKSKQREYVLYNGRKR</sequence>
<dbReference type="InterPro" id="IPR000114">
    <property type="entry name" value="Ribosomal_uL16_bact-type"/>
</dbReference>
<organism evidence="5 6">
    <name type="scientific">Komagataella pastoris</name>
    <name type="common">Yeast</name>
    <name type="synonym">Pichia pastoris</name>
    <dbReference type="NCBI Taxonomy" id="4922"/>
    <lineage>
        <taxon>Eukaryota</taxon>
        <taxon>Fungi</taxon>
        <taxon>Dikarya</taxon>
        <taxon>Ascomycota</taxon>
        <taxon>Saccharomycotina</taxon>
        <taxon>Pichiomycetes</taxon>
        <taxon>Pichiales</taxon>
        <taxon>Pichiaceae</taxon>
        <taxon>Komagataella</taxon>
    </lineage>
</organism>
<evidence type="ECO:0000313" key="6">
    <source>
        <dbReference type="Proteomes" id="UP000094565"/>
    </source>
</evidence>
<dbReference type="PRINTS" id="PR00060">
    <property type="entry name" value="RIBOSOMALL16"/>
</dbReference>
<dbReference type="AlphaFoldDB" id="A0A1B2JEG1"/>
<dbReference type="NCBIfam" id="TIGR01164">
    <property type="entry name" value="rplP_bact"/>
    <property type="match status" value="1"/>
</dbReference>
<dbReference type="GO" id="GO:0003735">
    <property type="term" value="F:structural constituent of ribosome"/>
    <property type="evidence" value="ECO:0007669"/>
    <property type="project" value="InterPro"/>
</dbReference>
<evidence type="ECO:0000256" key="1">
    <source>
        <dbReference type="ARBA" id="ARBA00008931"/>
    </source>
</evidence>
<dbReference type="InterPro" id="IPR016180">
    <property type="entry name" value="Ribosomal_uL16_dom"/>
</dbReference>
<dbReference type="GO" id="GO:0019843">
    <property type="term" value="F:rRNA binding"/>
    <property type="evidence" value="ECO:0007669"/>
    <property type="project" value="InterPro"/>
</dbReference>
<keyword evidence="2 4" id="KW-0689">Ribosomal protein</keyword>
<evidence type="ECO:0000256" key="4">
    <source>
        <dbReference type="RuleBase" id="RU004413"/>
    </source>
</evidence>
<dbReference type="Proteomes" id="UP000094565">
    <property type="component" value="Chromosome 3"/>
</dbReference>
<dbReference type="CDD" id="cd01433">
    <property type="entry name" value="Ribosomal_L16_L10e"/>
    <property type="match status" value="1"/>
</dbReference>
<keyword evidence="6" id="KW-1185">Reference proteome</keyword>
<proteinExistence type="inferred from homology"/>
<evidence type="ECO:0000256" key="3">
    <source>
        <dbReference type="ARBA" id="ARBA00023274"/>
    </source>
</evidence>
<evidence type="ECO:0000313" key="5">
    <source>
        <dbReference type="EMBL" id="ANZ76426.1"/>
    </source>
</evidence>
<reference evidence="5 6" key="1">
    <citation type="submission" date="2016-02" db="EMBL/GenBank/DDBJ databases">
        <title>Comparative genomic and transcriptomic foundation for Pichia pastoris.</title>
        <authorList>
            <person name="Love K.R."/>
            <person name="Shah K.A."/>
            <person name="Whittaker C.A."/>
            <person name="Wu J."/>
            <person name="Bartlett M.C."/>
            <person name="Ma D."/>
            <person name="Leeson R.L."/>
            <person name="Priest M."/>
            <person name="Young S.K."/>
            <person name="Love J.C."/>
        </authorList>
    </citation>
    <scope>NUCLEOTIDE SEQUENCE [LARGE SCALE GENOMIC DNA]</scope>
    <source>
        <strain evidence="5 6">ATCC 28485</strain>
    </source>
</reference>
<dbReference type="InterPro" id="IPR047873">
    <property type="entry name" value="Ribosomal_uL16"/>
</dbReference>
<dbReference type="PANTHER" id="PTHR12220:SF13">
    <property type="entry name" value="LARGE RIBOSOMAL SUBUNIT PROTEIN UL16M"/>
    <property type="match status" value="1"/>
</dbReference>
<name>A0A1B2JEG1_PICPA</name>
<dbReference type="OrthoDB" id="268521at2759"/>
<dbReference type="PROSITE" id="PS00701">
    <property type="entry name" value="RIBOSOMAL_L16_2"/>
    <property type="match status" value="1"/>
</dbReference>
<accession>A0A1B2JEG1</accession>
<comment type="similarity">
    <text evidence="1 4">Belongs to the universal ribosomal protein uL16 family.</text>
</comment>
<dbReference type="Gene3D" id="3.90.1170.10">
    <property type="entry name" value="Ribosomal protein L10e/L16"/>
    <property type="match status" value="1"/>
</dbReference>